<dbReference type="AlphaFoldDB" id="A0A6C2CM14"/>
<dbReference type="PRINTS" id="PR00081">
    <property type="entry name" value="GDHRDH"/>
</dbReference>
<protein>
    <submittedName>
        <fullName evidence="3">SDR family oxidoreductase</fullName>
    </submittedName>
</protein>
<dbReference type="PANTHER" id="PTHR24321">
    <property type="entry name" value="DEHYDROGENASES, SHORT CHAIN"/>
    <property type="match status" value="1"/>
</dbReference>
<dbReference type="InterPro" id="IPR002347">
    <property type="entry name" value="SDR_fam"/>
</dbReference>
<evidence type="ECO:0000256" key="2">
    <source>
        <dbReference type="ARBA" id="ARBA00023002"/>
    </source>
</evidence>
<keyword evidence="4" id="KW-1185">Reference proteome</keyword>
<gene>
    <name evidence="3" type="ORF">ETQ85_14610</name>
</gene>
<dbReference type="OrthoDB" id="7064009at2"/>
<name>A0A6C2CM14_9RHOO</name>
<dbReference type="Pfam" id="PF13561">
    <property type="entry name" value="adh_short_C2"/>
    <property type="match status" value="1"/>
</dbReference>
<reference evidence="3 4" key="1">
    <citation type="submission" date="2019-01" db="EMBL/GenBank/DDBJ databases">
        <title>Zoogloea oleivorans genome sequencing and assembly.</title>
        <authorList>
            <person name="Tancsics A."/>
            <person name="Farkas M."/>
            <person name="Kriszt B."/>
            <person name="Maroti G."/>
            <person name="Horvath B."/>
        </authorList>
    </citation>
    <scope>NUCLEOTIDE SEQUENCE [LARGE SCALE GENOMIC DNA]</scope>
    <source>
        <strain evidence="3 4">Buc</strain>
    </source>
</reference>
<dbReference type="CDD" id="cd05233">
    <property type="entry name" value="SDR_c"/>
    <property type="match status" value="1"/>
</dbReference>
<evidence type="ECO:0000256" key="1">
    <source>
        <dbReference type="ARBA" id="ARBA00006484"/>
    </source>
</evidence>
<organism evidence="3 4">
    <name type="scientific">Zoogloea oleivorans</name>
    <dbReference type="NCBI Taxonomy" id="1552750"/>
    <lineage>
        <taxon>Bacteria</taxon>
        <taxon>Pseudomonadati</taxon>
        <taxon>Pseudomonadota</taxon>
        <taxon>Betaproteobacteria</taxon>
        <taxon>Rhodocyclales</taxon>
        <taxon>Zoogloeaceae</taxon>
        <taxon>Zoogloea</taxon>
    </lineage>
</organism>
<comment type="similarity">
    <text evidence="1">Belongs to the short-chain dehydrogenases/reductases (SDR) family.</text>
</comment>
<dbReference type="Gene3D" id="3.40.50.720">
    <property type="entry name" value="NAD(P)-binding Rossmann-like Domain"/>
    <property type="match status" value="1"/>
</dbReference>
<dbReference type="GO" id="GO:0016491">
    <property type="term" value="F:oxidoreductase activity"/>
    <property type="evidence" value="ECO:0007669"/>
    <property type="project" value="UniProtKB-KW"/>
</dbReference>
<evidence type="ECO:0000313" key="3">
    <source>
        <dbReference type="EMBL" id="TYC55244.1"/>
    </source>
</evidence>
<accession>A0A6C2CM14</accession>
<dbReference type="PRINTS" id="PR00080">
    <property type="entry name" value="SDRFAMILY"/>
</dbReference>
<dbReference type="EMBL" id="SDKK01000013">
    <property type="protein sequence ID" value="TYC55244.1"/>
    <property type="molecule type" value="Genomic_DNA"/>
</dbReference>
<dbReference type="NCBIfam" id="NF005559">
    <property type="entry name" value="PRK07231.1"/>
    <property type="match status" value="1"/>
</dbReference>
<dbReference type="Proteomes" id="UP000389128">
    <property type="component" value="Unassembled WGS sequence"/>
</dbReference>
<evidence type="ECO:0000313" key="4">
    <source>
        <dbReference type="Proteomes" id="UP000389128"/>
    </source>
</evidence>
<comment type="caution">
    <text evidence="3">The sequence shown here is derived from an EMBL/GenBank/DDBJ whole genome shotgun (WGS) entry which is preliminary data.</text>
</comment>
<proteinExistence type="inferred from homology"/>
<sequence>MQITFPKKVVLITGAGSGIGRAAALAFAREGASVAVADITEAAGNETVALIEAAGGVARFFKVNVTKAAEVENLVKQIVETWGRLDITLNNAGVDNDMAPITETSEADFDKVIAVNLKGVWLCMKYAIAQMEKQGGGVVINTASALSITVVPGASPYNASKHAVAGLTKTCAVEYGAKNIRINAICPGVIRTPLLENHPNLPELEKSLLPLHPIGRLGTSEEVANTILWLASDAASFVHGALVTVDGGWTAQ</sequence>
<dbReference type="SUPFAM" id="SSF51735">
    <property type="entry name" value="NAD(P)-binding Rossmann-fold domains"/>
    <property type="match status" value="1"/>
</dbReference>
<dbReference type="PANTHER" id="PTHR24321:SF11">
    <property type="entry name" value="BLR0893 PROTEIN"/>
    <property type="match status" value="1"/>
</dbReference>
<dbReference type="InterPro" id="IPR036291">
    <property type="entry name" value="NAD(P)-bd_dom_sf"/>
</dbReference>
<dbReference type="FunFam" id="3.40.50.720:FF:000084">
    <property type="entry name" value="Short-chain dehydrogenase reductase"/>
    <property type="match status" value="1"/>
</dbReference>
<keyword evidence="2" id="KW-0560">Oxidoreductase</keyword>
<dbReference type="RefSeq" id="WP_148579811.1">
    <property type="nucleotide sequence ID" value="NZ_JAVEUW010000031.1"/>
</dbReference>